<evidence type="ECO:0000313" key="11">
    <source>
        <dbReference type="EMBL" id="MDT0260815.1"/>
    </source>
</evidence>
<name>A0ABU2J750_9ACTN</name>
<proteinExistence type="predicted"/>
<dbReference type="InterPro" id="IPR011527">
    <property type="entry name" value="ABC1_TM_dom"/>
</dbReference>
<dbReference type="InterPro" id="IPR017871">
    <property type="entry name" value="ABC_transporter-like_CS"/>
</dbReference>
<dbReference type="Proteomes" id="UP001183176">
    <property type="component" value="Unassembled WGS sequence"/>
</dbReference>
<keyword evidence="12" id="KW-1185">Reference proteome</keyword>
<dbReference type="Pfam" id="PF00005">
    <property type="entry name" value="ABC_tran"/>
    <property type="match status" value="1"/>
</dbReference>
<evidence type="ECO:0000256" key="2">
    <source>
        <dbReference type="ARBA" id="ARBA00022692"/>
    </source>
</evidence>
<dbReference type="Gene3D" id="1.20.1560.10">
    <property type="entry name" value="ABC transporter type 1, transmembrane domain"/>
    <property type="match status" value="1"/>
</dbReference>
<feature type="region of interest" description="Disordered" evidence="7">
    <location>
        <begin position="1"/>
        <end position="40"/>
    </location>
</feature>
<feature type="transmembrane region" description="Helical" evidence="8">
    <location>
        <begin position="206"/>
        <end position="225"/>
    </location>
</feature>
<comment type="subcellular location">
    <subcellularLocation>
        <location evidence="1">Cell membrane</location>
        <topology evidence="1">Multi-pass membrane protein</topology>
    </subcellularLocation>
</comment>
<organism evidence="11 12">
    <name type="scientific">Jatrophihabitans lederbergiae</name>
    <dbReference type="NCBI Taxonomy" id="3075547"/>
    <lineage>
        <taxon>Bacteria</taxon>
        <taxon>Bacillati</taxon>
        <taxon>Actinomycetota</taxon>
        <taxon>Actinomycetes</taxon>
        <taxon>Jatrophihabitantales</taxon>
        <taxon>Jatrophihabitantaceae</taxon>
        <taxon>Jatrophihabitans</taxon>
    </lineage>
</organism>
<keyword evidence="6 8" id="KW-0472">Membrane</keyword>
<feature type="compositionally biased region" description="Polar residues" evidence="7">
    <location>
        <begin position="1"/>
        <end position="15"/>
    </location>
</feature>
<dbReference type="EMBL" id="JAVREH010000005">
    <property type="protein sequence ID" value="MDT0260815.1"/>
    <property type="molecule type" value="Genomic_DNA"/>
</dbReference>
<keyword evidence="5 8" id="KW-1133">Transmembrane helix</keyword>
<dbReference type="RefSeq" id="WP_311421972.1">
    <property type="nucleotide sequence ID" value="NZ_JAVREH010000005.1"/>
</dbReference>
<dbReference type="PROSITE" id="PS00211">
    <property type="entry name" value="ABC_TRANSPORTER_1"/>
    <property type="match status" value="1"/>
</dbReference>
<gene>
    <name evidence="11" type="ORF">RM423_05345</name>
</gene>
<dbReference type="InterPro" id="IPR003593">
    <property type="entry name" value="AAA+_ATPase"/>
</dbReference>
<dbReference type="PANTHER" id="PTHR43394">
    <property type="entry name" value="ATP-DEPENDENT PERMEASE MDL1, MITOCHONDRIAL"/>
    <property type="match status" value="1"/>
</dbReference>
<evidence type="ECO:0000256" key="4">
    <source>
        <dbReference type="ARBA" id="ARBA00022840"/>
    </source>
</evidence>
<evidence type="ECO:0000259" key="9">
    <source>
        <dbReference type="PROSITE" id="PS50893"/>
    </source>
</evidence>
<evidence type="ECO:0000256" key="3">
    <source>
        <dbReference type="ARBA" id="ARBA00022741"/>
    </source>
</evidence>
<dbReference type="GO" id="GO:0005524">
    <property type="term" value="F:ATP binding"/>
    <property type="evidence" value="ECO:0007669"/>
    <property type="project" value="UniProtKB-KW"/>
</dbReference>
<feature type="domain" description="ABC transmembrane type-1" evidence="10">
    <location>
        <begin position="65"/>
        <end position="350"/>
    </location>
</feature>
<dbReference type="Pfam" id="PF00664">
    <property type="entry name" value="ABC_membrane"/>
    <property type="match status" value="1"/>
</dbReference>
<sequence length="630" mass="68453">MSSVEMSGSAEQPSSEGVPVSQWRGKYDKPEADTETVVATGRPKLDAEARQLLGELIRPYRRQIAVVLCLVIGQVVTTMAAPWLIGLAIDHGMPDAIDGNYRTLAQITAALVVAALTSGVLQWIFLRRTGVIGQAILFDLRRRVFDHSQRLSVAWHERFTSGRVISRLTSDVDTLRELLDSSLDGLLLAALNIVVISVLMLVLDPWLALVALLAIIPLLFLFRWFSERSTVAFRQTRESVALVIVQFVETFNGIRAVQAFRREPRNDAIFEGLNTGYRDANRSVFKLHAVFIPGVTLVGNVATVVVLFAGGIRVADGGLALGVLTAFLLYLRQFYSPMEDVAIFFNSLQSATAALEKLALVLAEKPSVPEPEQPAQLARPTPGEVSFEGVRFSYDVTAAEPRTVLHPLDLRIHSGETVALVGATGAGKTTIAKLISRFYDPTEGRVLLDGVPLTQLADEDLRTAIVMITQDGFLFSGSVADNIAFGRPGATRSEVEAAATAVGADVFIRELPRGYDTDVRKRGGRLSAGQRQLIAFARAFLADPAVLILDEATSSLDIPTERAVQRALRTVLSGRTALIIAHRLSTVEIADRVLVLDSGRVVEDGTPEDLIDSTDGRFAALHTAWQDSLV</sequence>
<dbReference type="CDD" id="cd18546">
    <property type="entry name" value="ABC_6TM_Rv0194_D2_like"/>
    <property type="match status" value="1"/>
</dbReference>
<keyword evidence="3" id="KW-0547">Nucleotide-binding</keyword>
<keyword evidence="4 11" id="KW-0067">ATP-binding</keyword>
<dbReference type="InterPro" id="IPR036640">
    <property type="entry name" value="ABC1_TM_sf"/>
</dbReference>
<evidence type="ECO:0000256" key="7">
    <source>
        <dbReference type="SAM" id="MobiDB-lite"/>
    </source>
</evidence>
<reference evidence="12" key="1">
    <citation type="submission" date="2023-07" db="EMBL/GenBank/DDBJ databases">
        <title>30 novel species of actinomycetes from the DSMZ collection.</title>
        <authorList>
            <person name="Nouioui I."/>
        </authorList>
    </citation>
    <scope>NUCLEOTIDE SEQUENCE [LARGE SCALE GENOMIC DNA]</scope>
    <source>
        <strain evidence="12">DSM 44399</strain>
    </source>
</reference>
<dbReference type="PANTHER" id="PTHR43394:SF1">
    <property type="entry name" value="ATP-BINDING CASSETTE SUB-FAMILY B MEMBER 10, MITOCHONDRIAL"/>
    <property type="match status" value="1"/>
</dbReference>
<dbReference type="Gene3D" id="3.40.50.300">
    <property type="entry name" value="P-loop containing nucleotide triphosphate hydrolases"/>
    <property type="match status" value="1"/>
</dbReference>
<evidence type="ECO:0000256" key="6">
    <source>
        <dbReference type="ARBA" id="ARBA00023136"/>
    </source>
</evidence>
<dbReference type="InterPro" id="IPR003439">
    <property type="entry name" value="ABC_transporter-like_ATP-bd"/>
</dbReference>
<feature type="transmembrane region" description="Helical" evidence="8">
    <location>
        <begin position="64"/>
        <end position="85"/>
    </location>
</feature>
<dbReference type="InterPro" id="IPR027417">
    <property type="entry name" value="P-loop_NTPase"/>
</dbReference>
<evidence type="ECO:0000256" key="8">
    <source>
        <dbReference type="SAM" id="Phobius"/>
    </source>
</evidence>
<dbReference type="SMART" id="SM00382">
    <property type="entry name" value="AAA"/>
    <property type="match status" value="1"/>
</dbReference>
<evidence type="ECO:0000259" key="10">
    <source>
        <dbReference type="PROSITE" id="PS50929"/>
    </source>
</evidence>
<feature type="transmembrane region" description="Helical" evidence="8">
    <location>
        <begin position="287"/>
        <end position="308"/>
    </location>
</feature>
<evidence type="ECO:0000313" key="12">
    <source>
        <dbReference type="Proteomes" id="UP001183176"/>
    </source>
</evidence>
<dbReference type="InterPro" id="IPR039421">
    <property type="entry name" value="Type_1_exporter"/>
</dbReference>
<dbReference type="PROSITE" id="PS50929">
    <property type="entry name" value="ABC_TM1F"/>
    <property type="match status" value="1"/>
</dbReference>
<comment type="caution">
    <text evidence="11">The sequence shown here is derived from an EMBL/GenBank/DDBJ whole genome shotgun (WGS) entry which is preliminary data.</text>
</comment>
<feature type="transmembrane region" description="Helical" evidence="8">
    <location>
        <begin position="105"/>
        <end position="126"/>
    </location>
</feature>
<dbReference type="PROSITE" id="PS50893">
    <property type="entry name" value="ABC_TRANSPORTER_2"/>
    <property type="match status" value="1"/>
</dbReference>
<keyword evidence="2 8" id="KW-0812">Transmembrane</keyword>
<feature type="transmembrane region" description="Helical" evidence="8">
    <location>
        <begin position="183"/>
        <end position="200"/>
    </location>
</feature>
<protein>
    <submittedName>
        <fullName evidence="11">ABC transporter ATP-binding protein</fullName>
    </submittedName>
</protein>
<evidence type="ECO:0000256" key="1">
    <source>
        <dbReference type="ARBA" id="ARBA00004651"/>
    </source>
</evidence>
<accession>A0ABU2J750</accession>
<dbReference type="SUPFAM" id="SSF52540">
    <property type="entry name" value="P-loop containing nucleoside triphosphate hydrolases"/>
    <property type="match status" value="1"/>
</dbReference>
<evidence type="ECO:0000256" key="5">
    <source>
        <dbReference type="ARBA" id="ARBA00022989"/>
    </source>
</evidence>
<dbReference type="SUPFAM" id="SSF90123">
    <property type="entry name" value="ABC transporter transmembrane region"/>
    <property type="match status" value="1"/>
</dbReference>
<feature type="domain" description="ABC transporter" evidence="9">
    <location>
        <begin position="385"/>
        <end position="623"/>
    </location>
</feature>